<comment type="function">
    <text evidence="5">Small GTPase required for proper nuclear import of RNA polymerase II (RNAPII). May act at an RNAP assembly step prior to nuclear import.</text>
</comment>
<evidence type="ECO:0000256" key="4">
    <source>
        <dbReference type="ARBA" id="ARBA00023134"/>
    </source>
</evidence>
<evidence type="ECO:0000256" key="3">
    <source>
        <dbReference type="ARBA" id="ARBA00022801"/>
    </source>
</evidence>
<accession>A0A066VR73</accession>
<dbReference type="InterPro" id="IPR004130">
    <property type="entry name" value="Gpn"/>
</dbReference>
<dbReference type="EMBL" id="JMSN01000056">
    <property type="protein sequence ID" value="KDN43951.1"/>
    <property type="molecule type" value="Genomic_DNA"/>
</dbReference>
<dbReference type="Gene3D" id="3.40.50.300">
    <property type="entry name" value="P-loop containing nucleotide triphosphate hydrolases"/>
    <property type="match status" value="1"/>
</dbReference>
<evidence type="ECO:0000256" key="5">
    <source>
        <dbReference type="RuleBase" id="RU365059"/>
    </source>
</evidence>
<feature type="compositionally biased region" description="Low complexity" evidence="6">
    <location>
        <begin position="227"/>
        <end position="239"/>
    </location>
</feature>
<feature type="region of interest" description="Disordered" evidence="6">
    <location>
        <begin position="310"/>
        <end position="421"/>
    </location>
</feature>
<dbReference type="RefSeq" id="XP_013242572.1">
    <property type="nucleotide sequence ID" value="XM_013387118.1"/>
</dbReference>
<dbReference type="FunCoup" id="A0A066VR73">
    <property type="interactions" value="488"/>
</dbReference>
<dbReference type="InterPro" id="IPR027417">
    <property type="entry name" value="P-loop_NTPase"/>
</dbReference>
<comment type="subcellular location">
    <subcellularLocation>
        <location evidence="5">Cytoplasm</location>
    </subcellularLocation>
    <subcellularLocation>
        <location evidence="5">Nucleus</location>
    </subcellularLocation>
</comment>
<feature type="region of interest" description="Disordered" evidence="6">
    <location>
        <begin position="226"/>
        <end position="247"/>
    </location>
</feature>
<dbReference type="AlphaFoldDB" id="A0A066VR73"/>
<comment type="caution">
    <text evidence="7">The sequence shown here is derived from an EMBL/GenBank/DDBJ whole genome shotgun (WGS) entry which is preliminary data.</text>
</comment>
<gene>
    <name evidence="7" type="ORF">K437DRAFT_236842</name>
</gene>
<dbReference type="PANTHER" id="PTHR21231">
    <property type="entry name" value="XPA-BINDING PROTEIN 1-RELATED"/>
    <property type="match status" value="1"/>
</dbReference>
<comment type="subunit">
    <text evidence="5">Binds to RNA polymerase II.</text>
</comment>
<keyword evidence="4 5" id="KW-0342">GTP-binding</keyword>
<feature type="region of interest" description="Disordered" evidence="6">
    <location>
        <begin position="24"/>
        <end position="43"/>
    </location>
</feature>
<dbReference type="SUPFAM" id="SSF52540">
    <property type="entry name" value="P-loop containing nucleoside triphosphate hydrolases"/>
    <property type="match status" value="1"/>
</dbReference>
<dbReference type="Pfam" id="PF03029">
    <property type="entry name" value="ATP_bind_1"/>
    <property type="match status" value="1"/>
</dbReference>
<dbReference type="PANTHER" id="PTHR21231:SF8">
    <property type="entry name" value="GPN-LOOP GTPASE 1"/>
    <property type="match status" value="1"/>
</dbReference>
<dbReference type="GO" id="GO:0005525">
    <property type="term" value="F:GTP binding"/>
    <property type="evidence" value="ECO:0007669"/>
    <property type="project" value="UniProtKB-KW"/>
</dbReference>
<dbReference type="STRING" id="1037660.A0A066VR73"/>
<name>A0A066VR73_TILAU</name>
<keyword evidence="5" id="KW-0963">Cytoplasm</keyword>
<dbReference type="InterPro" id="IPR030230">
    <property type="entry name" value="Gpn1/Npa3/XAB1"/>
</dbReference>
<dbReference type="GO" id="GO:0003924">
    <property type="term" value="F:GTPase activity"/>
    <property type="evidence" value="ECO:0007669"/>
    <property type="project" value="InterPro"/>
</dbReference>
<dbReference type="HOGENOM" id="CLU_037460_1_3_1"/>
<evidence type="ECO:0000256" key="2">
    <source>
        <dbReference type="ARBA" id="ARBA00022741"/>
    </source>
</evidence>
<dbReference type="OrthoDB" id="243313at2759"/>
<keyword evidence="3 5" id="KW-0378">Hydrolase</keyword>
<evidence type="ECO:0000313" key="7">
    <source>
        <dbReference type="EMBL" id="KDN43951.1"/>
    </source>
</evidence>
<dbReference type="InParanoid" id="A0A066VR73"/>
<reference evidence="7 8" key="1">
    <citation type="submission" date="2014-05" db="EMBL/GenBank/DDBJ databases">
        <title>Draft genome sequence of a rare smut relative, Tilletiaria anomala UBC 951.</title>
        <authorList>
            <consortium name="DOE Joint Genome Institute"/>
            <person name="Toome M."/>
            <person name="Kuo A."/>
            <person name="Henrissat B."/>
            <person name="Lipzen A."/>
            <person name="Tritt A."/>
            <person name="Yoshinaga Y."/>
            <person name="Zane M."/>
            <person name="Barry K."/>
            <person name="Grigoriev I.V."/>
            <person name="Spatafora J.W."/>
            <person name="Aimea M.C."/>
        </authorList>
    </citation>
    <scope>NUCLEOTIDE SEQUENCE [LARGE SCALE GENOMIC DNA]</scope>
    <source>
        <strain evidence="7 8">UBC 951</strain>
    </source>
</reference>
<organism evidence="7 8">
    <name type="scientific">Tilletiaria anomala (strain ATCC 24038 / CBS 436.72 / UBC 951)</name>
    <dbReference type="NCBI Taxonomy" id="1037660"/>
    <lineage>
        <taxon>Eukaryota</taxon>
        <taxon>Fungi</taxon>
        <taxon>Dikarya</taxon>
        <taxon>Basidiomycota</taxon>
        <taxon>Ustilaginomycotina</taxon>
        <taxon>Exobasidiomycetes</taxon>
        <taxon>Georgefischeriales</taxon>
        <taxon>Tilletiariaceae</taxon>
        <taxon>Tilletiaria</taxon>
    </lineage>
</organism>
<keyword evidence="2 5" id="KW-0547">Nucleotide-binding</keyword>
<feature type="compositionally biased region" description="Basic and acidic residues" evidence="6">
    <location>
        <begin position="310"/>
        <end position="324"/>
    </location>
</feature>
<keyword evidence="8" id="KW-1185">Reference proteome</keyword>
<protein>
    <recommendedName>
        <fullName evidence="5">GPN-loop GTPase</fullName>
        <ecNumber evidence="5">3.6.5.-</ecNumber>
    </recommendedName>
</protein>
<dbReference type="GeneID" id="25262938"/>
<feature type="compositionally biased region" description="Acidic residues" evidence="6">
    <location>
        <begin position="386"/>
        <end position="397"/>
    </location>
</feature>
<dbReference type="Proteomes" id="UP000027361">
    <property type="component" value="Unassembled WGS sequence"/>
</dbReference>
<sequence>MAGSGKSTFAAKLAQEIDVRAKAKARAGAQRTETDGSSSSSSGGGGAYFVNLDPAVSALSYPPNVDIRDTVDYAQVMKQYNLGPNGGILTALNLFTTKFDQVLGILEKRAVGGGIGEQQAVDAILLDTPGQIEIFTWSASGTLITSALQTSRIPTVVAYVIDTPRTTSPATFMSNMLYACSIMYKTRLPFVLVFNKIDQHDWAFARDWMQDFEAFQKALKVAGKPTRSGVVRSGQQQQQHGAGYSDDGDGNFMNSLMNSMALVLDEFYSSLNAVGVSATTGEGIDAFLDDALPRARAEFVHEVRPSLEAAARARHDTRERDKQRSLQRLLSDMQLDRSTTTTTPRRRRGVGSKQGQAEASDADDDDGEPQEEWHEEYDGDGQIVDPDTDEERPDYDDLLAGASGAAGRTYGADGTAWPKPA</sequence>
<evidence type="ECO:0000256" key="1">
    <source>
        <dbReference type="ARBA" id="ARBA00005290"/>
    </source>
</evidence>
<evidence type="ECO:0000313" key="8">
    <source>
        <dbReference type="Proteomes" id="UP000027361"/>
    </source>
</evidence>
<dbReference type="GO" id="GO:0005634">
    <property type="term" value="C:nucleus"/>
    <property type="evidence" value="ECO:0007669"/>
    <property type="project" value="UniProtKB-SubCell"/>
</dbReference>
<comment type="similarity">
    <text evidence="1 5">Belongs to the GPN-loop GTPase family.</text>
</comment>
<dbReference type="GO" id="GO:0005737">
    <property type="term" value="C:cytoplasm"/>
    <property type="evidence" value="ECO:0007669"/>
    <property type="project" value="UniProtKB-SubCell"/>
</dbReference>
<dbReference type="CDD" id="cd17870">
    <property type="entry name" value="GPN1"/>
    <property type="match status" value="1"/>
</dbReference>
<dbReference type="EC" id="3.6.5.-" evidence="5"/>
<proteinExistence type="inferred from homology"/>
<evidence type="ECO:0000256" key="6">
    <source>
        <dbReference type="SAM" id="MobiDB-lite"/>
    </source>
</evidence>
<feature type="compositionally biased region" description="Acidic residues" evidence="6">
    <location>
        <begin position="360"/>
        <end position="379"/>
    </location>
</feature>